<dbReference type="InterPro" id="IPR013783">
    <property type="entry name" value="Ig-like_fold"/>
</dbReference>
<name>A0A0N4ZSV8_PARTI</name>
<proteinExistence type="predicted"/>
<dbReference type="InterPro" id="IPR008962">
    <property type="entry name" value="PapD-like_sf"/>
</dbReference>
<evidence type="ECO:0000313" key="3">
    <source>
        <dbReference type="Proteomes" id="UP000038045"/>
    </source>
</evidence>
<accession>A0A0N4ZSV8</accession>
<organism evidence="3 4">
    <name type="scientific">Parastrongyloides trichosuri</name>
    <name type="common">Possum-specific nematode worm</name>
    <dbReference type="NCBI Taxonomy" id="131310"/>
    <lineage>
        <taxon>Eukaryota</taxon>
        <taxon>Metazoa</taxon>
        <taxon>Ecdysozoa</taxon>
        <taxon>Nematoda</taxon>
        <taxon>Chromadorea</taxon>
        <taxon>Rhabditida</taxon>
        <taxon>Tylenchina</taxon>
        <taxon>Panagrolaimomorpha</taxon>
        <taxon>Strongyloidoidea</taxon>
        <taxon>Strongyloididae</taxon>
        <taxon>Parastrongyloides</taxon>
    </lineage>
</organism>
<keyword evidence="3" id="KW-1185">Reference proteome</keyword>
<evidence type="ECO:0000256" key="1">
    <source>
        <dbReference type="RuleBase" id="RU003425"/>
    </source>
</evidence>
<evidence type="ECO:0000313" key="4">
    <source>
        <dbReference type="WBParaSite" id="PTRK_0001159000.1"/>
    </source>
</evidence>
<reference evidence="4" key="1">
    <citation type="submission" date="2017-02" db="UniProtKB">
        <authorList>
            <consortium name="WormBaseParasite"/>
        </authorList>
    </citation>
    <scope>IDENTIFICATION</scope>
</reference>
<sequence>MNPYYFNFENTDKEQTKTLILRNTSKKDIVFKVRQSCPLSVRVKNHVGAIKRGHKQNIEITLNESFSKIQSSIDKIYLDIYCLDINKINFKARRGWLYSDDETVSQLCHRFMIRKTTADCPRRMVVDLPARASLIEPILIPIDYYTEADTKTCRAIDEDFFLASPLEWKDKLIYHPKTGTLFNNDQVMKSHIRVPSERVVSKIMSESGPKVIDRQNASFGLIQGIAKFLFPPAEDNLQPGNVGNDVTGPIDLKADVTTYKAHDRVRKRGTIGICGV</sequence>
<keyword evidence="1" id="KW-0206">Cytoskeleton</keyword>
<dbReference type="PROSITE" id="PS50202">
    <property type="entry name" value="MSP"/>
    <property type="match status" value="1"/>
</dbReference>
<evidence type="ECO:0000259" key="2">
    <source>
        <dbReference type="PROSITE" id="PS50202"/>
    </source>
</evidence>
<dbReference type="Pfam" id="PF00635">
    <property type="entry name" value="Motile_Sperm"/>
    <property type="match status" value="1"/>
</dbReference>
<dbReference type="Gene3D" id="2.60.40.10">
    <property type="entry name" value="Immunoglobulins"/>
    <property type="match status" value="1"/>
</dbReference>
<comment type="function">
    <text evidence="1">Central component in molecular interactions underlying sperm crawling. Forms an extensive filament system that extends from sperm villipoda, along the leading edge of the pseudopod.</text>
</comment>
<protein>
    <recommendedName>
        <fullName evidence="1">Major sperm protein</fullName>
    </recommendedName>
</protein>
<feature type="domain" description="MSP" evidence="2">
    <location>
        <begin position="1"/>
        <end position="114"/>
    </location>
</feature>
<dbReference type="SUPFAM" id="SSF49354">
    <property type="entry name" value="PapD-like"/>
    <property type="match status" value="1"/>
</dbReference>
<dbReference type="InterPro" id="IPR000535">
    <property type="entry name" value="MSP_dom"/>
</dbReference>
<dbReference type="Proteomes" id="UP000038045">
    <property type="component" value="Unplaced"/>
</dbReference>
<dbReference type="WBParaSite" id="PTRK_0001159000.1">
    <property type="protein sequence ID" value="PTRK_0001159000.1"/>
    <property type="gene ID" value="PTRK_0001159000"/>
</dbReference>
<dbReference type="AlphaFoldDB" id="A0A0N4ZSV8"/>
<keyword evidence="1" id="KW-0963">Cytoplasm</keyword>